<reference evidence="15" key="1">
    <citation type="submission" date="2016-05" db="EMBL/GenBank/DDBJ databases">
        <title>Comparative genomics of biotechnologically important yeasts.</title>
        <authorList>
            <consortium name="DOE Joint Genome Institute"/>
            <person name="Riley R."/>
            <person name="Haridas S."/>
            <person name="Wolfe K.H."/>
            <person name="Lopes M.R."/>
            <person name="Hittinger C.T."/>
            <person name="Goker M."/>
            <person name="Salamov A."/>
            <person name="Wisecaver J."/>
            <person name="Long T.M."/>
            <person name="Aerts A.L."/>
            <person name="Barry K."/>
            <person name="Choi C."/>
            <person name="Clum A."/>
            <person name="Coughlan A.Y."/>
            <person name="Deshpande S."/>
            <person name="Douglass A.P."/>
            <person name="Hanson S.J."/>
            <person name="Klenk H.-P."/>
            <person name="Labutti K."/>
            <person name="Lapidus A."/>
            <person name="Lindquist E."/>
            <person name="Lipzen A."/>
            <person name="Meier-Kolthoff J.P."/>
            <person name="Ohm R.A."/>
            <person name="Otillar R.P."/>
            <person name="Pangilinan J."/>
            <person name="Peng Y."/>
            <person name="Rokas A."/>
            <person name="Rosa C.A."/>
            <person name="Scheuner C."/>
            <person name="Sibirny A.A."/>
            <person name="Slot J.C."/>
            <person name="Stielow J.B."/>
            <person name="Sun H."/>
            <person name="Kurtzman C.P."/>
            <person name="Blackwell M."/>
            <person name="Grigoriev I.V."/>
            <person name="Jeffries T.W."/>
        </authorList>
    </citation>
    <scope>NUCLEOTIDE SEQUENCE [LARGE SCALE GENOMIC DNA]</scope>
    <source>
        <strain evidence="15">DSM 1968</strain>
    </source>
</reference>
<accession>A0A1D2VDJ6</accession>
<evidence type="ECO:0000256" key="4">
    <source>
        <dbReference type="ARBA" id="ARBA00013795"/>
    </source>
</evidence>
<feature type="transmembrane region" description="Helical" evidence="12">
    <location>
        <begin position="235"/>
        <end position="263"/>
    </location>
</feature>
<name>A0A1D2VDJ6_9ASCO</name>
<proteinExistence type="inferred from homology"/>
<dbReference type="Proteomes" id="UP000095038">
    <property type="component" value="Unassembled WGS sequence"/>
</dbReference>
<feature type="signal peptide" evidence="13">
    <location>
        <begin position="1"/>
        <end position="19"/>
    </location>
</feature>
<gene>
    <name evidence="14" type="ORF">ASCRUDRAFT_21424</name>
</gene>
<dbReference type="STRING" id="1344418.A0A1D2VDJ6"/>
<feature type="transmembrane region" description="Helical" evidence="12">
    <location>
        <begin position="275"/>
        <end position="298"/>
    </location>
</feature>
<keyword evidence="8 12" id="KW-0812">Transmembrane</keyword>
<dbReference type="GO" id="GO:0120563">
    <property type="term" value="F:dol-P-Man:Man(1)GlcN-acyl-PI alpha-1,6-mannosyltransferase activity"/>
    <property type="evidence" value="ECO:0007669"/>
    <property type="project" value="EnsemblFungi"/>
</dbReference>
<keyword evidence="13" id="KW-0732">Signal</keyword>
<feature type="chain" id="PRO_5008910404" description="GPI mannosyltransferase 2" evidence="13">
    <location>
        <begin position="20"/>
        <end position="460"/>
    </location>
</feature>
<comment type="pathway">
    <text evidence="2 12">Glycolipid biosynthesis; glycosylphosphatidylinositol-anchor biosynthesis.</text>
</comment>
<dbReference type="Pfam" id="PF04188">
    <property type="entry name" value="Mannosyl_trans2"/>
    <property type="match status" value="2"/>
</dbReference>
<feature type="transmembrane region" description="Helical" evidence="12">
    <location>
        <begin position="180"/>
        <end position="210"/>
    </location>
</feature>
<comment type="function">
    <text evidence="12">Mannosyltransferase involved in glycosylphosphatidylinositol-anchor biosynthesis.</text>
</comment>
<dbReference type="FunCoup" id="A0A1D2VDJ6">
    <property type="interactions" value="285"/>
</dbReference>
<evidence type="ECO:0000256" key="6">
    <source>
        <dbReference type="ARBA" id="ARBA00022676"/>
    </source>
</evidence>
<feature type="transmembrane region" description="Helical" evidence="12">
    <location>
        <begin position="134"/>
        <end position="160"/>
    </location>
</feature>
<keyword evidence="6 12" id="KW-0328">Glycosyltransferase</keyword>
<dbReference type="RefSeq" id="XP_020046085.1">
    <property type="nucleotide sequence ID" value="XM_020189689.2"/>
</dbReference>
<dbReference type="UniPathway" id="UPA00196"/>
<dbReference type="EC" id="2.4.1.-" evidence="12"/>
<comment type="similarity">
    <text evidence="3 12">Belongs to the PIGV family.</text>
</comment>
<keyword evidence="7 12" id="KW-0808">Transferase</keyword>
<feature type="transmembrane region" description="Helical" evidence="12">
    <location>
        <begin position="378"/>
        <end position="407"/>
    </location>
</feature>
<dbReference type="GO" id="GO:0005789">
    <property type="term" value="C:endoplasmic reticulum membrane"/>
    <property type="evidence" value="ECO:0007669"/>
    <property type="project" value="UniProtKB-SubCell"/>
</dbReference>
<comment type="caution">
    <text evidence="12">Lacks conserved residue(s) required for the propagation of feature annotation.</text>
</comment>
<dbReference type="OrthoDB" id="10252502at2759"/>
<keyword evidence="11 12" id="KW-0472">Membrane</keyword>
<evidence type="ECO:0000256" key="9">
    <source>
        <dbReference type="ARBA" id="ARBA00022824"/>
    </source>
</evidence>
<dbReference type="InParanoid" id="A0A1D2VDJ6"/>
<feature type="transmembrane region" description="Helical" evidence="12">
    <location>
        <begin position="438"/>
        <end position="457"/>
    </location>
</feature>
<feature type="non-terminal residue" evidence="14">
    <location>
        <position position="460"/>
    </location>
</feature>
<comment type="subcellular location">
    <subcellularLocation>
        <location evidence="1 12">Endoplasmic reticulum membrane</location>
        <topology evidence="1 12">Multi-pass membrane protein</topology>
    </subcellularLocation>
</comment>
<dbReference type="GeneID" id="30963325"/>
<evidence type="ECO:0000313" key="15">
    <source>
        <dbReference type="Proteomes" id="UP000095038"/>
    </source>
</evidence>
<feature type="transmembrane region" description="Helical" evidence="12">
    <location>
        <begin position="340"/>
        <end position="357"/>
    </location>
</feature>
<keyword evidence="5 12" id="KW-0337">GPI-anchor biosynthesis</keyword>
<evidence type="ECO:0000256" key="1">
    <source>
        <dbReference type="ARBA" id="ARBA00004477"/>
    </source>
</evidence>
<keyword evidence="15" id="KW-1185">Reference proteome</keyword>
<dbReference type="GO" id="GO:0006506">
    <property type="term" value="P:GPI anchor biosynthetic process"/>
    <property type="evidence" value="ECO:0007669"/>
    <property type="project" value="UniProtKB-UniPathway"/>
</dbReference>
<evidence type="ECO:0000256" key="12">
    <source>
        <dbReference type="RuleBase" id="RU363112"/>
    </source>
</evidence>
<dbReference type="PANTHER" id="PTHR12468">
    <property type="entry name" value="GPI MANNOSYLTRANSFERASE 2"/>
    <property type="match status" value="1"/>
</dbReference>
<evidence type="ECO:0000256" key="10">
    <source>
        <dbReference type="ARBA" id="ARBA00022989"/>
    </source>
</evidence>
<evidence type="ECO:0000256" key="13">
    <source>
        <dbReference type="SAM" id="SignalP"/>
    </source>
</evidence>
<protein>
    <recommendedName>
        <fullName evidence="4 12">GPI mannosyltransferase 2</fullName>
        <ecNumber evidence="12">2.4.1.-</ecNumber>
    </recommendedName>
</protein>
<evidence type="ECO:0000313" key="14">
    <source>
        <dbReference type="EMBL" id="ODV59778.1"/>
    </source>
</evidence>
<dbReference type="AlphaFoldDB" id="A0A1D2VDJ6"/>
<dbReference type="PANTHER" id="PTHR12468:SF2">
    <property type="entry name" value="GPI MANNOSYLTRANSFERASE 2"/>
    <property type="match status" value="1"/>
</dbReference>
<evidence type="ECO:0000256" key="8">
    <source>
        <dbReference type="ARBA" id="ARBA00022692"/>
    </source>
</evidence>
<evidence type="ECO:0000256" key="3">
    <source>
        <dbReference type="ARBA" id="ARBA00008698"/>
    </source>
</evidence>
<keyword evidence="9 12" id="KW-0256">Endoplasmic reticulum</keyword>
<sequence length="460" mass="54016">FILIKVLIALIVIVSPVQFDTSSQLIINSSTILNEKSTFLSNFDNVPGLKIIIKYLIENLFDKLMVWDAVYFCKLFQNGIEFEHEWVFGPLWWRFIKNFDSYLISILRFVKNFVVISIDFEKVSNIYDNFYSKLITSVIITNLCHYLSCIIIYDLTAVTFKKNSLFKRCFKLNMPLKSSLLLVLSPSGIFLFAPYSEALSCLISILAIYFREVSMLLTTHSYLVSIPRFQSVFKILLYVISGTLVSIGLMIRSNLLLLGIFYLYDLYEFLRFRKFLNSIISLITGLQVFISLVILNYISYIEYCPQRDKWCSTIDKSLIKFAQSYYWDNGFLKYWSINNIPNFLIVLPILVLFISSIRHFSNRYYCLNLNPMILIAKVYLFLGIFFWNIQILIRISCFLPISIWYLADKLNLTIERQKKTGKLYKNSKKFTINTENLFIFWLFSWIMIQSSLFASFLPPA</sequence>
<evidence type="ECO:0000256" key="2">
    <source>
        <dbReference type="ARBA" id="ARBA00004687"/>
    </source>
</evidence>
<evidence type="ECO:0000256" key="11">
    <source>
        <dbReference type="ARBA" id="ARBA00023136"/>
    </source>
</evidence>
<dbReference type="EMBL" id="KV454484">
    <property type="protein sequence ID" value="ODV59778.1"/>
    <property type="molecule type" value="Genomic_DNA"/>
</dbReference>
<dbReference type="GO" id="GO:0120097">
    <property type="term" value="C:glycosylphosphatidylinositol-mannosyltransferase II complex"/>
    <property type="evidence" value="ECO:0007669"/>
    <property type="project" value="EnsemblFungi"/>
</dbReference>
<dbReference type="InterPro" id="IPR007315">
    <property type="entry name" value="PIG-V/Gpi18"/>
</dbReference>
<evidence type="ECO:0000256" key="5">
    <source>
        <dbReference type="ARBA" id="ARBA00022502"/>
    </source>
</evidence>
<keyword evidence="10 12" id="KW-1133">Transmembrane helix</keyword>
<organism evidence="14 15">
    <name type="scientific">Ascoidea rubescens DSM 1968</name>
    <dbReference type="NCBI Taxonomy" id="1344418"/>
    <lineage>
        <taxon>Eukaryota</taxon>
        <taxon>Fungi</taxon>
        <taxon>Dikarya</taxon>
        <taxon>Ascomycota</taxon>
        <taxon>Saccharomycotina</taxon>
        <taxon>Saccharomycetes</taxon>
        <taxon>Ascoideaceae</taxon>
        <taxon>Ascoidea</taxon>
    </lineage>
</organism>
<evidence type="ECO:0000256" key="7">
    <source>
        <dbReference type="ARBA" id="ARBA00022679"/>
    </source>
</evidence>
<feature type="non-terminal residue" evidence="14">
    <location>
        <position position="1"/>
    </location>
</feature>